<evidence type="ECO:0000313" key="4">
    <source>
        <dbReference type="Proteomes" id="UP000583944"/>
    </source>
</evidence>
<feature type="compositionally biased region" description="Polar residues" evidence="1">
    <location>
        <begin position="121"/>
        <end position="133"/>
    </location>
</feature>
<comment type="caution">
    <text evidence="3">The sequence shown here is derived from an EMBL/GenBank/DDBJ whole genome shotgun (WGS) entry which is preliminary data.</text>
</comment>
<protein>
    <submittedName>
        <fullName evidence="3">Mucin-associated surface protein</fullName>
    </submittedName>
</protein>
<evidence type="ECO:0000313" key="3">
    <source>
        <dbReference type="EMBL" id="KAF5218323.1"/>
    </source>
</evidence>
<dbReference type="VEuPathDB" id="TriTrypDB:BCY84_21031"/>
<evidence type="ECO:0000256" key="2">
    <source>
        <dbReference type="SAM" id="SignalP"/>
    </source>
</evidence>
<feature type="compositionally biased region" description="Basic and acidic residues" evidence="1">
    <location>
        <begin position="57"/>
        <end position="71"/>
    </location>
</feature>
<sequence>MMAMMMTGRVLLVCALCVLWCGAGGGFGEEGVDPSSFPPAGPTDDGTENELLGEKAGGSRREEASKPKDELGQGTLLNLEQTKAEISETATPDTKTVPAPGPTQEPPPPPEKEKVVPTGPSSSGTETALSQPVSAAGKNQGILPVDRNTEGGKRNYGVVTPKEGTTRQSEVASETSNKSGVETRQSKPLVTVSDDDNKQIDEKSLNSAGLRYTKVSHEQSQPHNINGFSKNNKESQTATAAPSQKALPQKGLQSSKDALETMESDEDSREKVSDSATDTKQKSTSEGQEETIPSLPAHDDAATNNVEKSIEESLNDSSASHPTLPQGEQKSERAHGSKKGKTSATATDNKTDATNTQNSDSSTAAAAAVQPEDGMESNPANNDLSPPSTTVAAQLSTAPDAEGASKSEESTNSQSAGYPNVTIATPTQTNDTTKDGDSDGSTAVSHTTSPLSLLLVIACAAAAAVVAA</sequence>
<evidence type="ECO:0000256" key="1">
    <source>
        <dbReference type="SAM" id="MobiDB-lite"/>
    </source>
</evidence>
<feature type="compositionally biased region" description="Polar residues" evidence="1">
    <location>
        <begin position="410"/>
        <end position="428"/>
    </location>
</feature>
<feature type="compositionally biased region" description="Polar residues" evidence="1">
    <location>
        <begin position="166"/>
        <end position="188"/>
    </location>
</feature>
<dbReference type="Proteomes" id="UP000583944">
    <property type="component" value="Unassembled WGS sequence"/>
</dbReference>
<feature type="chain" id="PRO_5029625315" evidence="2">
    <location>
        <begin position="29"/>
        <end position="468"/>
    </location>
</feature>
<feature type="compositionally biased region" description="Basic and acidic residues" evidence="1">
    <location>
        <begin position="268"/>
        <end position="283"/>
    </location>
</feature>
<feature type="compositionally biased region" description="Pro residues" evidence="1">
    <location>
        <begin position="99"/>
        <end position="109"/>
    </location>
</feature>
<dbReference type="AlphaFoldDB" id="A0A7J6XVJ6"/>
<proteinExistence type="predicted"/>
<keyword evidence="2" id="KW-0732">Signal</keyword>
<reference evidence="3 4" key="1">
    <citation type="journal article" date="2019" name="Genome Biol. Evol.">
        <title>Nanopore Sequencing Significantly Improves Genome Assembly of the Protozoan Parasite Trypanosoma cruzi.</title>
        <authorList>
            <person name="Diaz-Viraque F."/>
            <person name="Pita S."/>
            <person name="Greif G."/>
            <person name="de Souza R.C.M."/>
            <person name="Iraola G."/>
            <person name="Robello C."/>
        </authorList>
    </citation>
    <scope>NUCLEOTIDE SEQUENCE [LARGE SCALE GENOMIC DNA]</scope>
    <source>
        <strain evidence="3 4">Berenice</strain>
    </source>
</reference>
<feature type="compositionally biased region" description="Polar residues" evidence="1">
    <location>
        <begin position="315"/>
        <end position="328"/>
    </location>
</feature>
<feature type="compositionally biased region" description="Low complexity" evidence="1">
    <location>
        <begin position="342"/>
        <end position="356"/>
    </location>
</feature>
<feature type="signal peptide" evidence="2">
    <location>
        <begin position="1"/>
        <end position="28"/>
    </location>
</feature>
<feature type="compositionally biased region" description="Basic and acidic residues" evidence="1">
    <location>
        <begin position="195"/>
        <end position="204"/>
    </location>
</feature>
<gene>
    <name evidence="3" type="ORF">ECC02_008753</name>
</gene>
<dbReference type="VEuPathDB" id="TriTrypDB:ECC02_008753"/>
<name>A0A7J6XVJ6_TRYCR</name>
<feature type="compositionally biased region" description="Polar residues" evidence="1">
    <location>
        <begin position="218"/>
        <end position="242"/>
    </location>
</feature>
<dbReference type="EMBL" id="JABDHM010000100">
    <property type="protein sequence ID" value="KAF5218323.1"/>
    <property type="molecule type" value="Genomic_DNA"/>
</dbReference>
<accession>A0A7J6XVJ6</accession>
<organism evidence="3 4">
    <name type="scientific">Trypanosoma cruzi</name>
    <dbReference type="NCBI Taxonomy" id="5693"/>
    <lineage>
        <taxon>Eukaryota</taxon>
        <taxon>Discoba</taxon>
        <taxon>Euglenozoa</taxon>
        <taxon>Kinetoplastea</taxon>
        <taxon>Metakinetoplastina</taxon>
        <taxon>Trypanosomatida</taxon>
        <taxon>Trypanosomatidae</taxon>
        <taxon>Trypanosoma</taxon>
        <taxon>Schizotrypanum</taxon>
    </lineage>
</organism>
<feature type="compositionally biased region" description="Polar residues" evidence="1">
    <location>
        <begin position="378"/>
        <end position="397"/>
    </location>
</feature>
<feature type="region of interest" description="Disordered" evidence="1">
    <location>
        <begin position="32"/>
        <end position="447"/>
    </location>
</feature>